<name>A0A2N5HFH7_9BACI</name>
<gene>
    <name evidence="1" type="ORF">CVD27_12325</name>
</gene>
<sequence>MMNLDRNNQPSYYDGRNVDQLAARIRENETKGHTVVVKPEIPEGKVQLRYPHPLEEQYIFN</sequence>
<accession>A0A2N5HFH7</accession>
<dbReference type="OrthoDB" id="2886004at2"/>
<comment type="caution">
    <text evidence="1">The sequence shown here is derived from an EMBL/GenBank/DDBJ whole genome shotgun (WGS) entry which is preliminary data.</text>
</comment>
<protein>
    <submittedName>
        <fullName evidence="1">Uncharacterized protein</fullName>
    </submittedName>
</protein>
<proteinExistence type="predicted"/>
<dbReference type="Proteomes" id="UP000234950">
    <property type="component" value="Unassembled WGS sequence"/>
</dbReference>
<dbReference type="AlphaFoldDB" id="A0A2N5HFH7"/>
<evidence type="ECO:0000313" key="2">
    <source>
        <dbReference type="Proteomes" id="UP000234950"/>
    </source>
</evidence>
<reference evidence="1 2" key="1">
    <citation type="submission" date="2017-11" db="EMBL/GenBank/DDBJ databases">
        <title>Comparitive Functional Genomics of Dry Heat Resistant strains isolated from the Viking Spacecraft.</title>
        <authorList>
            <person name="Seuylemezian A."/>
            <person name="Cooper K."/>
            <person name="Vaishampayan P."/>
        </authorList>
    </citation>
    <scope>NUCLEOTIDE SEQUENCE [LARGE SCALE GENOMIC DNA]</scope>
    <source>
        <strain evidence="1 2">V32-6</strain>
    </source>
</reference>
<keyword evidence="2" id="KW-1185">Reference proteome</keyword>
<dbReference type="EMBL" id="PGVE01000044">
    <property type="protein sequence ID" value="PLS04280.1"/>
    <property type="molecule type" value="Genomic_DNA"/>
</dbReference>
<organism evidence="1 2">
    <name type="scientific">Neobacillus cucumis</name>
    <dbReference type="NCBI Taxonomy" id="1740721"/>
    <lineage>
        <taxon>Bacteria</taxon>
        <taxon>Bacillati</taxon>
        <taxon>Bacillota</taxon>
        <taxon>Bacilli</taxon>
        <taxon>Bacillales</taxon>
        <taxon>Bacillaceae</taxon>
        <taxon>Neobacillus</taxon>
    </lineage>
</organism>
<evidence type="ECO:0000313" key="1">
    <source>
        <dbReference type="EMBL" id="PLS04280.1"/>
    </source>
</evidence>